<evidence type="ECO:0008006" key="4">
    <source>
        <dbReference type="Google" id="ProtNLM"/>
    </source>
</evidence>
<dbReference type="EMBL" id="AAVN02000010">
    <property type="protein sequence ID" value="EBA38774.1"/>
    <property type="molecule type" value="Genomic_DNA"/>
</dbReference>
<organism evidence="2 3">
    <name type="scientific">Collinsella aerofaciens (strain ATCC 25986 / DSM 3979 / JCM 10188 / KCTC 3647 / NCTC 11838 / VPI 1003)</name>
    <dbReference type="NCBI Taxonomy" id="411903"/>
    <lineage>
        <taxon>Bacteria</taxon>
        <taxon>Bacillati</taxon>
        <taxon>Actinomycetota</taxon>
        <taxon>Coriobacteriia</taxon>
        <taxon>Coriobacteriales</taxon>
        <taxon>Coriobacteriaceae</taxon>
        <taxon>Collinsella</taxon>
    </lineage>
</organism>
<evidence type="ECO:0000313" key="2">
    <source>
        <dbReference type="EMBL" id="EBA38774.1"/>
    </source>
</evidence>
<protein>
    <recommendedName>
        <fullName evidence="4">NAD-specific glutamate dehydrogenase</fullName>
    </recommendedName>
</protein>
<reference evidence="2 3" key="1">
    <citation type="submission" date="2007-01" db="EMBL/GenBank/DDBJ databases">
        <title>Draft genome sequence of Collinsella aerofaciens (ATCC 25986).</title>
        <authorList>
            <person name="Sudarsanam P."/>
            <person name="Ley R."/>
            <person name="Guruge J."/>
            <person name="Turnbaugh P.J."/>
            <person name="Mahowald M."/>
            <person name="Liep D."/>
            <person name="Gordon J."/>
        </authorList>
    </citation>
    <scope>NUCLEOTIDE SEQUENCE [LARGE SCALE GENOMIC DNA]</scope>
    <source>
        <strain evidence="3">ATCC 25986 / DSM 3979 / JCM 10188 / KCTC 3647 / NCTC 11838 / VPI 1003</strain>
    </source>
</reference>
<gene>
    <name evidence="2" type="ORF">COLAER_02053</name>
</gene>
<evidence type="ECO:0000313" key="3">
    <source>
        <dbReference type="Proteomes" id="UP000002979"/>
    </source>
</evidence>
<sequence>MVTAGLAASVVAGTARTVVALGALATRTLTTLEVLAVALGSTLSASRGLGLVETIERNLAAIVDLDDDDLDLVAHVEDVLDLLHATLGDAGDVQQAVLTRQQVDEGAERLDGDHATGVLLARLGNLDDELDALDCLIDGLAGAADKDGAVLLDVDRSAGLVLDAADDLAAGTDDVADLIGRNLDGDDARGGAARGVARLGDHIEHLLQDEGTTLLGLLQGAGQDVEGEAGGLVVHLQSGDPLGGAGDLKVHVAQEVLETLDVGQDHGLALLLDQAHGDTGDRALNGHATVHKGERGAAGRSHRRGAVGLHDLGDHADGVGELVLVGKHREQSALGQVAVADLAALGAAHATSLAGAERREVVVVHIALALGGLDGIQTLALVEHTERQDGEHLGLTTLEQARAVNERQVVVLHHDGTNLVGGTTVDALAGLDDHGAHGLLLELLECHGDLALPSGLLLVGELGADGLLQSLDLTDAGKLVGVTQGSGHLVVVGEDALLDLLDGLVERILLLDDSAVDLLPLGDELDLGLAEGSEGLLTKLHSGEHVVLGDLLGAGLDHRDEVGRAAQLQVQVGVLALLIGGVDDKLAGLHVAADAHAGKRTLEGHAAERHSQRGTHDVDDVEGVDLICDERGGDDVHLVAEALREARADRAVDHTGRERGLLAGTALTLEVATRDTAGSVHLLVEVDGQREEVVILALLGDDHGVEHRGVALLDQTSAGGLLGKLAGLKGVGLAVQLKGLGYECHCSPLPHRPLACGLLM</sequence>
<reference evidence="2 3" key="2">
    <citation type="submission" date="2007-04" db="EMBL/GenBank/DDBJ databases">
        <authorList>
            <person name="Fulton L."/>
            <person name="Clifton S."/>
            <person name="Fulton B."/>
            <person name="Xu J."/>
            <person name="Minx P."/>
            <person name="Mardis E.R."/>
            <person name="Wilson R.K."/>
        </authorList>
    </citation>
    <scope>NUCLEOTIDE SEQUENCE [LARGE SCALE GENOMIC DNA]</scope>
    <source>
        <strain evidence="3">ATCC 25986 / DSM 3979 / JCM 10188 / KCTC 3647 / NCTC 11838 / VPI 1003</strain>
    </source>
</reference>
<feature type="region of interest" description="Disordered" evidence="1">
    <location>
        <begin position="287"/>
        <end position="312"/>
    </location>
</feature>
<name>A4EC73_COLAA</name>
<dbReference type="AlphaFoldDB" id="A4EC73"/>
<comment type="caution">
    <text evidence="2">The sequence shown here is derived from an EMBL/GenBank/DDBJ whole genome shotgun (WGS) entry which is preliminary data.</text>
</comment>
<evidence type="ECO:0000256" key="1">
    <source>
        <dbReference type="SAM" id="MobiDB-lite"/>
    </source>
</evidence>
<dbReference type="Proteomes" id="UP000002979">
    <property type="component" value="Unassembled WGS sequence"/>
</dbReference>
<accession>A4EC73</accession>
<proteinExistence type="predicted"/>